<dbReference type="OrthoDB" id="7130006at2759"/>
<dbReference type="InterPro" id="IPR010497">
    <property type="entry name" value="Epoxide_hydro_N"/>
</dbReference>
<keyword evidence="2" id="KW-0058">Aromatic hydrocarbons catabolism</keyword>
<dbReference type="PRINTS" id="PR00412">
    <property type="entry name" value="EPOXHYDRLASE"/>
</dbReference>
<dbReference type="Proteomes" id="UP000283269">
    <property type="component" value="Unassembled WGS sequence"/>
</dbReference>
<keyword evidence="6" id="KW-1185">Reference proteome</keyword>
<keyword evidence="3" id="KW-0378">Hydrolase</keyword>
<evidence type="ECO:0000256" key="2">
    <source>
        <dbReference type="ARBA" id="ARBA00022797"/>
    </source>
</evidence>
<dbReference type="Gene3D" id="3.40.50.1820">
    <property type="entry name" value="alpha/beta hydrolase"/>
    <property type="match status" value="2"/>
</dbReference>
<dbReference type="Pfam" id="PF06441">
    <property type="entry name" value="EHN"/>
    <property type="match status" value="2"/>
</dbReference>
<gene>
    <name evidence="5" type="ORF">CVT25_000400</name>
</gene>
<protein>
    <recommendedName>
        <fullName evidence="4">Epoxide hydrolase N-terminal domain-containing protein</fullName>
    </recommendedName>
</protein>
<feature type="domain" description="Epoxide hydrolase N-terminal" evidence="4">
    <location>
        <begin position="442"/>
        <end position="552"/>
    </location>
</feature>
<dbReference type="InterPro" id="IPR000639">
    <property type="entry name" value="Epox_hydrolase-like"/>
</dbReference>
<proteinExistence type="inferred from homology"/>
<evidence type="ECO:0000313" key="5">
    <source>
        <dbReference type="EMBL" id="PPQ94344.1"/>
    </source>
</evidence>
<evidence type="ECO:0000313" key="6">
    <source>
        <dbReference type="Proteomes" id="UP000283269"/>
    </source>
</evidence>
<dbReference type="PANTHER" id="PTHR21661:SF35">
    <property type="entry name" value="EPOXIDE HYDROLASE"/>
    <property type="match status" value="1"/>
</dbReference>
<dbReference type="AlphaFoldDB" id="A0A409XUJ0"/>
<evidence type="ECO:0000259" key="4">
    <source>
        <dbReference type="Pfam" id="PF06441"/>
    </source>
</evidence>
<dbReference type="PANTHER" id="PTHR21661">
    <property type="entry name" value="EPOXIDE HYDROLASE 1-RELATED"/>
    <property type="match status" value="1"/>
</dbReference>
<sequence length="842" mass="95954">MAETPFKIAVLDEQIIQLRQKLATAVFPDELDDAGWDYGAPLVDIRRLVARWQDGYDWRKYEARLNEELPQFTRDIEVDGFGKLNIHYIHKKSKVFNAIPLLFVHGWPGSFLEIRKILPLLLKGSSEHPSFHVVAFSLPGFGFSEAPRKKGFELAQFAEVIPQTTSVLLPSDEIIERQVGNKLMLALGYNEYVTQGGDWGSLITRKLAQLYGPRHSKAWHTNTPLAPPPHPTRRPLLFFSHLLLSYTAEEKKGLERSQWYQQRSSGYLQEQSTQPQTLGYGLADSPVGLLAWIYEKLVAWTDEYPWDDDEVLTWISIYWFSRAGPAASLRIYYEVVKANPRLLNNPKSEPTTIPMGHSYFPKEVVVLPRRWHKASNLVFESKHKEGGHFAAHEKPQELVEDLRKMFGRGGPAFVVVPEKNGYAWTRGNSFPNTGVVPLMAETPFKIAISDEQISRLRQKLAMAVFPDELDDAGWDYGAPLVDIRRLVARWQDGYDWRKHEAQLNEELPQFTRDIEVDGFGKLNIHYIHKKSEVVNAIPLLFVHGWPGSFYEIRKILPLLLKGSSEQPSFHVVTFSLPGFGFSEAPKKKGFELAQFAEVGNKLMLALGYNEYVTQGGDWGFFITRKLAQLYGPSHSKAWHTNLPLAPAPHPFRRPLLFLSHLLFSYTTEEKKGLERGQWYFQKSSGYFQEQSTQPQTLGYGLADSPVGLLGWIYEKLVVWTDEYPWDDDEVLTWISIYWFSRAGPAASLRIYHEVVKANPGLLSNPKPQPTTIPMGHSYFPKEIIVPPRRWLKASNLVFESQHKSGGHFASHEKPQELAEDLRKMFGRGGPAFGVVPGKNGYA</sequence>
<evidence type="ECO:0000256" key="1">
    <source>
        <dbReference type="ARBA" id="ARBA00010088"/>
    </source>
</evidence>
<dbReference type="STRING" id="93625.A0A409XUJ0"/>
<comment type="caution">
    <text evidence="5">The sequence shown here is derived from an EMBL/GenBank/DDBJ whole genome shotgun (WGS) entry which is preliminary data.</text>
</comment>
<organism evidence="5 6">
    <name type="scientific">Psilocybe cyanescens</name>
    <dbReference type="NCBI Taxonomy" id="93625"/>
    <lineage>
        <taxon>Eukaryota</taxon>
        <taxon>Fungi</taxon>
        <taxon>Dikarya</taxon>
        <taxon>Basidiomycota</taxon>
        <taxon>Agaricomycotina</taxon>
        <taxon>Agaricomycetes</taxon>
        <taxon>Agaricomycetidae</taxon>
        <taxon>Agaricales</taxon>
        <taxon>Agaricineae</taxon>
        <taxon>Strophariaceae</taxon>
        <taxon>Psilocybe</taxon>
    </lineage>
</organism>
<accession>A0A409XUJ0</accession>
<dbReference type="GO" id="GO:0004301">
    <property type="term" value="F:epoxide hydrolase activity"/>
    <property type="evidence" value="ECO:0007669"/>
    <property type="project" value="TreeGrafter"/>
</dbReference>
<comment type="similarity">
    <text evidence="1">Belongs to the peptidase S33 family.</text>
</comment>
<feature type="domain" description="Epoxide hydrolase N-terminal" evidence="4">
    <location>
        <begin position="4"/>
        <end position="114"/>
    </location>
</feature>
<name>A0A409XUJ0_PSICY</name>
<dbReference type="SUPFAM" id="SSF53474">
    <property type="entry name" value="alpha/beta-Hydrolases"/>
    <property type="match status" value="2"/>
</dbReference>
<dbReference type="InterPro" id="IPR029058">
    <property type="entry name" value="AB_hydrolase_fold"/>
</dbReference>
<reference evidence="5 6" key="1">
    <citation type="journal article" date="2018" name="Evol. Lett.">
        <title>Horizontal gene cluster transfer increased hallucinogenic mushroom diversity.</title>
        <authorList>
            <person name="Reynolds H.T."/>
            <person name="Vijayakumar V."/>
            <person name="Gluck-Thaler E."/>
            <person name="Korotkin H.B."/>
            <person name="Matheny P.B."/>
            <person name="Slot J.C."/>
        </authorList>
    </citation>
    <scope>NUCLEOTIDE SEQUENCE [LARGE SCALE GENOMIC DNA]</scope>
    <source>
        <strain evidence="5 6">2631</strain>
    </source>
</reference>
<dbReference type="GO" id="GO:0097176">
    <property type="term" value="P:epoxide metabolic process"/>
    <property type="evidence" value="ECO:0007669"/>
    <property type="project" value="TreeGrafter"/>
</dbReference>
<evidence type="ECO:0000256" key="3">
    <source>
        <dbReference type="ARBA" id="ARBA00022801"/>
    </source>
</evidence>
<dbReference type="EMBL" id="NHYD01000372">
    <property type="protein sequence ID" value="PPQ94344.1"/>
    <property type="molecule type" value="Genomic_DNA"/>
</dbReference>
<dbReference type="InParanoid" id="A0A409XUJ0"/>